<protein>
    <submittedName>
        <fullName evidence="1">Uncharacterized protein</fullName>
    </submittedName>
</protein>
<dbReference type="Proteomes" id="UP000307720">
    <property type="component" value="Unassembled WGS sequence"/>
</dbReference>
<reference evidence="1" key="1">
    <citation type="submission" date="2019-04" db="EMBL/GenBank/DDBJ databases">
        <title>Microbes associate with the intestines of laboratory mice.</title>
        <authorList>
            <person name="Navarre W."/>
            <person name="Wong E."/>
            <person name="Huang K."/>
            <person name="Tropini C."/>
            <person name="Ng K."/>
            <person name="Yu B."/>
        </authorList>
    </citation>
    <scope>NUCLEOTIDE SEQUENCE</scope>
    <source>
        <strain evidence="1">NM72_1-8</strain>
    </source>
</reference>
<comment type="caution">
    <text evidence="1">The sequence shown here is derived from an EMBL/GenBank/DDBJ whole genome shotgun (WGS) entry which is preliminary data.</text>
</comment>
<evidence type="ECO:0000313" key="1">
    <source>
        <dbReference type="EMBL" id="TGX96117.1"/>
    </source>
</evidence>
<evidence type="ECO:0000313" key="2">
    <source>
        <dbReference type="Proteomes" id="UP000307720"/>
    </source>
</evidence>
<accession>A0AC61QUL8</accession>
<organism evidence="1 2">
    <name type="scientific">Hominisplanchenecus murintestinalis</name>
    <dbReference type="NCBI Taxonomy" id="2941517"/>
    <lineage>
        <taxon>Bacteria</taxon>
        <taxon>Bacillati</taxon>
        <taxon>Bacillota</taxon>
        <taxon>Clostridia</taxon>
        <taxon>Lachnospirales</taxon>
        <taxon>Lachnospiraceae</taxon>
        <taxon>Hominisplanchenecus</taxon>
    </lineage>
</organism>
<keyword evidence="2" id="KW-1185">Reference proteome</keyword>
<sequence length="62" mass="6876">MAFADKKAAFAYVNEYQKEKYDRITVMAGKGKKAEYQAAAKAAGMSLSAFIEMCVDEKISKE</sequence>
<dbReference type="EMBL" id="SRZB01000088">
    <property type="protein sequence ID" value="TGX96117.1"/>
    <property type="molecule type" value="Genomic_DNA"/>
</dbReference>
<proteinExistence type="predicted"/>
<name>A0AC61QUL8_9FIRM</name>
<gene>
    <name evidence="1" type="ORF">E5357_17335</name>
</gene>